<proteinExistence type="predicted"/>
<dbReference type="NCBIfam" id="TIGR01451">
    <property type="entry name" value="B_ant_repeat"/>
    <property type="match status" value="1"/>
</dbReference>
<dbReference type="InterPro" id="IPR048834">
    <property type="entry name" value="SpaA_pre-album"/>
</dbReference>
<comment type="caution">
    <text evidence="4">The sequence shown here is derived from an EMBL/GenBank/DDBJ whole genome shotgun (WGS) entry which is preliminary data.</text>
</comment>
<gene>
    <name evidence="4" type="ORF">CSC78_01190</name>
</gene>
<accession>A0ABQ6ZM83</accession>
<evidence type="ECO:0000259" key="1">
    <source>
        <dbReference type="Pfam" id="PF01345"/>
    </source>
</evidence>
<dbReference type="InterPro" id="IPR001434">
    <property type="entry name" value="OmcB-like_DUF11"/>
</dbReference>
<evidence type="ECO:0000313" key="4">
    <source>
        <dbReference type="EMBL" id="KAF1727457.1"/>
    </source>
</evidence>
<evidence type="ECO:0000259" key="2">
    <source>
        <dbReference type="Pfam" id="PF20009"/>
    </source>
</evidence>
<dbReference type="Proteomes" id="UP000781710">
    <property type="component" value="Unassembled WGS sequence"/>
</dbReference>
<dbReference type="EMBL" id="PDWW01000001">
    <property type="protein sequence ID" value="KAF1727457.1"/>
    <property type="molecule type" value="Genomic_DNA"/>
</dbReference>
<evidence type="ECO:0000259" key="3">
    <source>
        <dbReference type="Pfam" id="PF20674"/>
    </source>
</evidence>
<name>A0ABQ6ZM83_9GAMM</name>
<dbReference type="Pfam" id="PF20009">
    <property type="entry name" value="GEVED"/>
    <property type="match status" value="1"/>
</dbReference>
<reference evidence="4 5" key="1">
    <citation type="submission" date="2017-10" db="EMBL/GenBank/DDBJ databases">
        <title>Whole genome sequencing of members of genus Pseudoxanthomonas.</title>
        <authorList>
            <person name="Kumar S."/>
            <person name="Bansal K."/>
            <person name="Kaur A."/>
            <person name="Patil P."/>
            <person name="Sharma S."/>
            <person name="Patil P.B."/>
        </authorList>
    </citation>
    <scope>NUCLEOTIDE SEQUENCE [LARGE SCALE GENOMIC DNA]</scope>
    <source>
        <strain evidence="4 5">DSM 17109</strain>
    </source>
</reference>
<feature type="domain" description="DUF11" evidence="1">
    <location>
        <begin position="568"/>
        <end position="669"/>
    </location>
</feature>
<dbReference type="InterPro" id="IPR047589">
    <property type="entry name" value="DUF11_rpt"/>
</dbReference>
<feature type="domain" description="SpaA-like prealbumin fold" evidence="3">
    <location>
        <begin position="453"/>
        <end position="564"/>
    </location>
</feature>
<organism evidence="4 5">
    <name type="scientific">Pseudoxanthomonas japonensis</name>
    <dbReference type="NCBI Taxonomy" id="69284"/>
    <lineage>
        <taxon>Bacteria</taxon>
        <taxon>Pseudomonadati</taxon>
        <taxon>Pseudomonadota</taxon>
        <taxon>Gammaproteobacteria</taxon>
        <taxon>Lysobacterales</taxon>
        <taxon>Lysobacteraceae</taxon>
        <taxon>Pseudoxanthomonas</taxon>
    </lineage>
</organism>
<dbReference type="Pfam" id="PF01345">
    <property type="entry name" value="DUF11"/>
    <property type="match status" value="1"/>
</dbReference>
<sequence length="671" mass="66969">MSSTACPEVAAIVVGSVMNDRAGESGVMVGTTRIQKKMRWPWAMAAAVMVLTGNTAWAHRTTSTWSNTSTSATGSLQTGGPTVTVTLAPSATNTLYYNGTSTSTIGARGGTSTMFRPNLATNTSAIAISADKINCTRGNGILCQRGTMTITFSQPVTNPVIHLTGLGANASSGVDFSPRLSLTGSSPAGASLGGVRPGAGNLQITGGNTIGVINNNGQTSCATSGNNGAGCGSVQITGTVTSLTFSVALLLNGGSGTAGSTRETFDLTVTVDEDFSDAPVVNFNNATAPSHVIGDLRLGSLIDADNATVANATVSPFPVTAGADNNGGNGDGLDEDAITAFPQLNTGSTSYSLTVPISGASKSGMVCGWIDFNRNNAFVAGERACAGFSAGATSVVLNWNAANGNAPTGLTPGDNYVRLRAGYTTAQIQTADGKGRADSGEVEDYRITVPPRLRLQKSLSDGRAVAADQFALSIAGPDAPAAVTTTGSGTTASGMVTHAAATADSEYTLSETGAAGAILSNYATTYSCTNARAGGGQEPSGSGTSFTVTPVAGDDVTCTFTNTRRTTDVLIQKTATPVPAVSGEHVMFTLVVTNHGPTAADDTTLQDPAVAGLDCTAAGLPAPTCLATGSAGCPAPLTATGLQSGVAIPALPSGGVVTIGLTCRVTASGEP</sequence>
<dbReference type="Pfam" id="PF20674">
    <property type="entry name" value="SpaA_3"/>
    <property type="match status" value="1"/>
</dbReference>
<keyword evidence="5" id="KW-1185">Reference proteome</keyword>
<evidence type="ECO:0000313" key="5">
    <source>
        <dbReference type="Proteomes" id="UP000781710"/>
    </source>
</evidence>
<feature type="domain" description="GEVED" evidence="2">
    <location>
        <begin position="366"/>
        <end position="448"/>
    </location>
</feature>
<protein>
    <recommendedName>
        <fullName evidence="6">DUF11 domain-containing protein</fullName>
    </recommendedName>
</protein>
<evidence type="ECO:0008006" key="6">
    <source>
        <dbReference type="Google" id="ProtNLM"/>
    </source>
</evidence>
<dbReference type="RefSeq" id="WP_162336080.1">
    <property type="nucleotide sequence ID" value="NZ_JBHSRQ010000007.1"/>
</dbReference>
<dbReference type="InterPro" id="IPR045474">
    <property type="entry name" value="GEVED"/>
</dbReference>